<sequence length="443" mass="47449">MAAPPPAPGPTASRLRRTLVAGALSLVMITATACGGGGGEPAAGAEAGPVTLRFYWWGSDSRHQYTQELIDKYQAANPGVTIEAEFSGFDDYWDRLATATAGGDAPDVMQQDTRYVAEYAERGALADLTEYMPGVIDTAQLDQPMLKTGRLDGKTYAIPTGVNAFALLANPKLFADTGVALPDDATWTWDQMVQLSEQISAAGGGQVFGVQDLGFNETSLEIFARQRGEELFNADGDVGFTRQTLVDWWTTMVALRDTGGTSPPPISVESQAGGVDGSLTAQNRAALGSWWTNQLPALSTATGQDMELLRWPGESPRAGMYLKPAMFWSISERSEHPEAAAKFIDYLINSPEAAELALSDRGLPINTALREQIVPKLKAADQRSAAFVEEITPSLADPPPLPPQGAGEVQRILQQLHEQVLFDQLSVDQAADQFMGELDAATG</sequence>
<organism evidence="2 3">
    <name type="scientific">Pseudonocardia humida</name>
    <dbReference type="NCBI Taxonomy" id="2800819"/>
    <lineage>
        <taxon>Bacteria</taxon>
        <taxon>Bacillati</taxon>
        <taxon>Actinomycetota</taxon>
        <taxon>Actinomycetes</taxon>
        <taxon>Pseudonocardiales</taxon>
        <taxon>Pseudonocardiaceae</taxon>
        <taxon>Pseudonocardia</taxon>
    </lineage>
</organism>
<name>A0ABT0ZSP0_9PSEU</name>
<dbReference type="CDD" id="cd13585">
    <property type="entry name" value="PBP2_TMBP_like"/>
    <property type="match status" value="1"/>
</dbReference>
<protein>
    <submittedName>
        <fullName evidence="2">Sugar ABC transporter substrate-binding protein</fullName>
    </submittedName>
</protein>
<gene>
    <name evidence="2" type="ORF">KDL28_01460</name>
</gene>
<feature type="chain" id="PRO_5045169835" evidence="1">
    <location>
        <begin position="34"/>
        <end position="443"/>
    </location>
</feature>
<dbReference type="PANTHER" id="PTHR43649:SF11">
    <property type="entry name" value="ABC TRANSPORTER SUBSTRATE-BINDING PROTEIN YESO-RELATED"/>
    <property type="match status" value="1"/>
</dbReference>
<dbReference type="Proteomes" id="UP001165283">
    <property type="component" value="Unassembled WGS sequence"/>
</dbReference>
<dbReference type="Gene3D" id="3.40.190.10">
    <property type="entry name" value="Periplasmic binding protein-like II"/>
    <property type="match status" value="2"/>
</dbReference>
<dbReference type="InterPro" id="IPR006059">
    <property type="entry name" value="SBP"/>
</dbReference>
<evidence type="ECO:0000313" key="2">
    <source>
        <dbReference type="EMBL" id="MCO1653714.1"/>
    </source>
</evidence>
<dbReference type="InterPro" id="IPR050490">
    <property type="entry name" value="Bact_solute-bd_prot1"/>
</dbReference>
<keyword evidence="1" id="KW-0732">Signal</keyword>
<reference evidence="2" key="1">
    <citation type="submission" date="2021-04" db="EMBL/GenBank/DDBJ databases">
        <title>Pseudonocardia sp. nov., isolated from sandy soil of mangrove forest.</title>
        <authorList>
            <person name="Zan Z."/>
            <person name="Huang R."/>
            <person name="Liu W."/>
        </authorList>
    </citation>
    <scope>NUCLEOTIDE SEQUENCE</scope>
    <source>
        <strain evidence="2">S2-4</strain>
    </source>
</reference>
<feature type="signal peptide" evidence="1">
    <location>
        <begin position="1"/>
        <end position="33"/>
    </location>
</feature>
<keyword evidence="3" id="KW-1185">Reference proteome</keyword>
<evidence type="ECO:0000313" key="3">
    <source>
        <dbReference type="Proteomes" id="UP001165283"/>
    </source>
</evidence>
<dbReference type="RefSeq" id="WP_252435303.1">
    <property type="nucleotide sequence ID" value="NZ_JAGSOV010000006.1"/>
</dbReference>
<dbReference type="PANTHER" id="PTHR43649">
    <property type="entry name" value="ARABINOSE-BINDING PROTEIN-RELATED"/>
    <property type="match status" value="1"/>
</dbReference>
<dbReference type="Pfam" id="PF01547">
    <property type="entry name" value="SBP_bac_1"/>
    <property type="match status" value="1"/>
</dbReference>
<evidence type="ECO:0000256" key="1">
    <source>
        <dbReference type="SAM" id="SignalP"/>
    </source>
</evidence>
<proteinExistence type="predicted"/>
<dbReference type="SUPFAM" id="SSF53850">
    <property type="entry name" value="Periplasmic binding protein-like II"/>
    <property type="match status" value="1"/>
</dbReference>
<comment type="caution">
    <text evidence="2">The sequence shown here is derived from an EMBL/GenBank/DDBJ whole genome shotgun (WGS) entry which is preliminary data.</text>
</comment>
<dbReference type="EMBL" id="JAGSOV010000006">
    <property type="protein sequence ID" value="MCO1653714.1"/>
    <property type="molecule type" value="Genomic_DNA"/>
</dbReference>
<accession>A0ABT0ZSP0</accession>